<reference evidence="2" key="1">
    <citation type="submission" date="2021-03" db="EMBL/GenBank/DDBJ databases">
        <title>Pengzhenrongella sicca gen. nov., sp. nov., a new member of suborder Micrococcineae isolated from High-Arctic tundra soil.</title>
        <authorList>
            <person name="Peng F."/>
        </authorList>
    </citation>
    <scope>NUCLEOTIDE SEQUENCE</scope>
    <source>
        <strain evidence="2">LRZ-2</strain>
    </source>
</reference>
<evidence type="ECO:0000313" key="3">
    <source>
        <dbReference type="Proteomes" id="UP000663937"/>
    </source>
</evidence>
<evidence type="ECO:0000259" key="1">
    <source>
        <dbReference type="PROSITE" id="PS51186"/>
    </source>
</evidence>
<dbReference type="SUPFAM" id="SSF55729">
    <property type="entry name" value="Acyl-CoA N-acyltransferases (Nat)"/>
    <property type="match status" value="1"/>
</dbReference>
<protein>
    <submittedName>
        <fullName evidence="2">GNAT family N-acetyltransferase</fullName>
    </submittedName>
</protein>
<evidence type="ECO:0000313" key="2">
    <source>
        <dbReference type="EMBL" id="QTE29572.1"/>
    </source>
</evidence>
<organism evidence="2 3">
    <name type="scientific">Pengzhenrongella sicca</name>
    <dbReference type="NCBI Taxonomy" id="2819238"/>
    <lineage>
        <taxon>Bacteria</taxon>
        <taxon>Bacillati</taxon>
        <taxon>Actinomycetota</taxon>
        <taxon>Actinomycetes</taxon>
        <taxon>Micrococcales</taxon>
        <taxon>Pengzhenrongella</taxon>
    </lineage>
</organism>
<dbReference type="Pfam" id="PF00583">
    <property type="entry name" value="Acetyltransf_1"/>
    <property type="match status" value="1"/>
</dbReference>
<dbReference type="CDD" id="cd04301">
    <property type="entry name" value="NAT_SF"/>
    <property type="match status" value="1"/>
</dbReference>
<proteinExistence type="predicted"/>
<name>A0A8A4ZCB7_9MICO</name>
<dbReference type="Proteomes" id="UP000663937">
    <property type="component" value="Chromosome"/>
</dbReference>
<dbReference type="KEGG" id="psic:J4E96_00385"/>
<sequence>MAVTLHPLDADRLAGWLLRIRDEYAADLVTAGQPRAQALQAADESNARWFPAGAPTAGHVVFDVVDDAGERAGYLWIGPDASNDRAAWWVWDISIDPGRRGQGLGRATLLRGLAYARDQGARSIGLRVFEFNAAARGLYESLGFEPTSTGSGSIRMRKDLV</sequence>
<dbReference type="EMBL" id="CP071868">
    <property type="protein sequence ID" value="QTE29572.1"/>
    <property type="molecule type" value="Genomic_DNA"/>
</dbReference>
<dbReference type="InterPro" id="IPR016181">
    <property type="entry name" value="Acyl_CoA_acyltransferase"/>
</dbReference>
<feature type="domain" description="N-acetyltransferase" evidence="1">
    <location>
        <begin position="18"/>
        <end position="161"/>
    </location>
</feature>
<dbReference type="GO" id="GO:0008999">
    <property type="term" value="F:protein-N-terminal-alanine acetyltransferase activity"/>
    <property type="evidence" value="ECO:0007669"/>
    <property type="project" value="TreeGrafter"/>
</dbReference>
<dbReference type="PANTHER" id="PTHR43617:SF20">
    <property type="entry name" value="N-ALPHA-ACETYLTRANSFERASE RIMI"/>
    <property type="match status" value="1"/>
</dbReference>
<dbReference type="InterPro" id="IPR000182">
    <property type="entry name" value="GNAT_dom"/>
</dbReference>
<dbReference type="RefSeq" id="WP_227423861.1">
    <property type="nucleotide sequence ID" value="NZ_CP071868.1"/>
</dbReference>
<keyword evidence="3" id="KW-1185">Reference proteome</keyword>
<dbReference type="Gene3D" id="3.40.630.30">
    <property type="match status" value="1"/>
</dbReference>
<dbReference type="InterPro" id="IPR050276">
    <property type="entry name" value="MshD_Acetyltransferase"/>
</dbReference>
<dbReference type="AlphaFoldDB" id="A0A8A4ZCB7"/>
<dbReference type="PROSITE" id="PS51186">
    <property type="entry name" value="GNAT"/>
    <property type="match status" value="1"/>
</dbReference>
<accession>A0A8A4ZCB7</accession>
<dbReference type="PANTHER" id="PTHR43617">
    <property type="entry name" value="L-AMINO ACID N-ACETYLTRANSFERASE"/>
    <property type="match status" value="1"/>
</dbReference>
<gene>
    <name evidence="2" type="ORF">J4E96_00385</name>
</gene>